<dbReference type="InterPro" id="IPR037185">
    <property type="entry name" value="EmrE-like"/>
</dbReference>
<comment type="subcellular location">
    <subcellularLocation>
        <location evidence="1">Cell membrane</location>
        <topology evidence="1">Multi-pass membrane protein</topology>
    </subcellularLocation>
</comment>
<keyword evidence="3 6" id="KW-0812">Transmembrane</keyword>
<evidence type="ECO:0000256" key="2">
    <source>
        <dbReference type="ARBA" id="ARBA00022475"/>
    </source>
</evidence>
<feature type="transmembrane region" description="Helical" evidence="6">
    <location>
        <begin position="150"/>
        <end position="169"/>
    </location>
</feature>
<proteinExistence type="predicted"/>
<evidence type="ECO:0000256" key="5">
    <source>
        <dbReference type="ARBA" id="ARBA00023136"/>
    </source>
</evidence>
<dbReference type="InterPro" id="IPR050638">
    <property type="entry name" value="AA-Vitamin_Transporters"/>
</dbReference>
<feature type="transmembrane region" description="Helical" evidence="6">
    <location>
        <begin position="126"/>
        <end position="144"/>
    </location>
</feature>
<evidence type="ECO:0000256" key="3">
    <source>
        <dbReference type="ARBA" id="ARBA00022692"/>
    </source>
</evidence>
<evidence type="ECO:0000313" key="8">
    <source>
        <dbReference type="EMBL" id="MCQ4165633.1"/>
    </source>
</evidence>
<dbReference type="InterPro" id="IPR000620">
    <property type="entry name" value="EamA_dom"/>
</dbReference>
<feature type="domain" description="EamA" evidence="7">
    <location>
        <begin position="151"/>
        <end position="286"/>
    </location>
</feature>
<protein>
    <submittedName>
        <fullName evidence="8">DMT family transporter</fullName>
    </submittedName>
</protein>
<dbReference type="PANTHER" id="PTHR32322:SF18">
    <property type="entry name" value="S-ADENOSYLMETHIONINE_S-ADENOSYLHOMOCYSTEINE TRANSPORTER"/>
    <property type="match status" value="1"/>
</dbReference>
<organism evidence="8 9">
    <name type="scientific">Tahibacter harae</name>
    <dbReference type="NCBI Taxonomy" id="2963937"/>
    <lineage>
        <taxon>Bacteria</taxon>
        <taxon>Pseudomonadati</taxon>
        <taxon>Pseudomonadota</taxon>
        <taxon>Gammaproteobacteria</taxon>
        <taxon>Lysobacterales</taxon>
        <taxon>Rhodanobacteraceae</taxon>
        <taxon>Tahibacter</taxon>
    </lineage>
</organism>
<feature type="transmembrane region" description="Helical" evidence="6">
    <location>
        <begin position="269"/>
        <end position="290"/>
    </location>
</feature>
<feature type="transmembrane region" description="Helical" evidence="6">
    <location>
        <begin position="96"/>
        <end position="114"/>
    </location>
</feature>
<name>A0ABT1QTM8_9GAMM</name>
<dbReference type="RefSeq" id="WP_255914824.1">
    <property type="nucleotide sequence ID" value="NZ_JANFQO010000011.1"/>
</dbReference>
<feature type="transmembrane region" description="Helical" evidence="6">
    <location>
        <begin position="243"/>
        <end position="263"/>
    </location>
</feature>
<keyword evidence="5 6" id="KW-0472">Membrane</keyword>
<feature type="transmembrane region" description="Helical" evidence="6">
    <location>
        <begin position="38"/>
        <end position="58"/>
    </location>
</feature>
<evidence type="ECO:0000313" key="9">
    <source>
        <dbReference type="Proteomes" id="UP001165498"/>
    </source>
</evidence>
<keyword evidence="9" id="KW-1185">Reference proteome</keyword>
<dbReference type="SUPFAM" id="SSF103481">
    <property type="entry name" value="Multidrug resistance efflux transporter EmrE"/>
    <property type="match status" value="2"/>
</dbReference>
<gene>
    <name evidence="8" type="ORF">NM961_13015</name>
</gene>
<dbReference type="Proteomes" id="UP001165498">
    <property type="component" value="Unassembled WGS sequence"/>
</dbReference>
<evidence type="ECO:0000256" key="1">
    <source>
        <dbReference type="ARBA" id="ARBA00004651"/>
    </source>
</evidence>
<dbReference type="Pfam" id="PF00892">
    <property type="entry name" value="EamA"/>
    <property type="match status" value="2"/>
</dbReference>
<accession>A0ABT1QTM8</accession>
<feature type="transmembrane region" description="Helical" evidence="6">
    <location>
        <begin position="181"/>
        <end position="200"/>
    </location>
</feature>
<sequence>MSESASRRGALLALAVLTLVWSYNWVVMKQVLQYSGPFGFAAIRAVLATLVLFLVLLLRRESLRPPPLGPTILLGLAQTTAFQSLVQWALVDGGAGKTALLAYTMPFWLLLLAWPLLRERPDRRRLHCAALAGVGLVLVLRPWAGLGGLSSALLALVSGLAWALSVVIAKKTFADGSVTPLRLTAWQMGFGAIGLCLIALCVPERAIDWSAPFLWGLAYNAVLASGLAWVLWALIVQRLPATLAGIVSLAVPLCGVLLAWLLLGERPDLAEAAGIVLIAAALVGISRAPARASS</sequence>
<keyword evidence="2" id="KW-1003">Cell membrane</keyword>
<dbReference type="EMBL" id="JANFQO010000011">
    <property type="protein sequence ID" value="MCQ4165633.1"/>
    <property type="molecule type" value="Genomic_DNA"/>
</dbReference>
<comment type="caution">
    <text evidence="8">The sequence shown here is derived from an EMBL/GenBank/DDBJ whole genome shotgun (WGS) entry which is preliminary data.</text>
</comment>
<dbReference type="PANTHER" id="PTHR32322">
    <property type="entry name" value="INNER MEMBRANE TRANSPORTER"/>
    <property type="match status" value="1"/>
</dbReference>
<feature type="domain" description="EamA" evidence="7">
    <location>
        <begin position="11"/>
        <end position="140"/>
    </location>
</feature>
<reference evidence="8" key="1">
    <citation type="submission" date="2022-07" db="EMBL/GenBank/DDBJ databases">
        <title>Tahibacter sp., a new gammaproteobacterium isolated from the silt sample collected at pig farm.</title>
        <authorList>
            <person name="Chen H."/>
        </authorList>
    </citation>
    <scope>NUCLEOTIDE SEQUENCE</scope>
    <source>
        <strain evidence="8">P2K</strain>
    </source>
</reference>
<evidence type="ECO:0000256" key="4">
    <source>
        <dbReference type="ARBA" id="ARBA00022989"/>
    </source>
</evidence>
<keyword evidence="4 6" id="KW-1133">Transmembrane helix</keyword>
<evidence type="ECO:0000259" key="7">
    <source>
        <dbReference type="Pfam" id="PF00892"/>
    </source>
</evidence>
<feature type="transmembrane region" description="Helical" evidence="6">
    <location>
        <begin position="212"/>
        <end position="236"/>
    </location>
</feature>
<evidence type="ECO:0000256" key="6">
    <source>
        <dbReference type="SAM" id="Phobius"/>
    </source>
</evidence>